<dbReference type="EMBL" id="CP047156">
    <property type="protein sequence ID" value="QHC00467.1"/>
    <property type="molecule type" value="Genomic_DNA"/>
</dbReference>
<dbReference type="InterPro" id="IPR024344">
    <property type="entry name" value="MDMPI_metal-binding"/>
</dbReference>
<reference evidence="2 3" key="1">
    <citation type="journal article" date="2018" name="Int. J. Syst. Evol. Microbiol.">
        <title>Epidermidibacterium keratini gen. nov., sp. nov., a member of the family Sporichthyaceae, isolated from keratin epidermis.</title>
        <authorList>
            <person name="Lee D.G."/>
            <person name="Trujillo M.E."/>
            <person name="Kang S."/>
            <person name="Nam J.J."/>
            <person name="Kim Y.J."/>
        </authorList>
    </citation>
    <scope>NUCLEOTIDE SEQUENCE [LARGE SCALE GENOMIC DNA]</scope>
    <source>
        <strain evidence="2 3">EPI-7</strain>
    </source>
</reference>
<feature type="domain" description="Mycothiol-dependent maleylpyruvate isomerase metal-binding" evidence="1">
    <location>
        <begin position="10"/>
        <end position="64"/>
    </location>
</feature>
<dbReference type="InterPro" id="IPR017517">
    <property type="entry name" value="Maleyloyr_isom"/>
</dbReference>
<dbReference type="InterPro" id="IPR017520">
    <property type="entry name" value="CHP03086"/>
</dbReference>
<dbReference type="SUPFAM" id="SSF109854">
    <property type="entry name" value="DinB/YfiT-like putative metalloenzymes"/>
    <property type="match status" value="1"/>
</dbReference>
<dbReference type="InParanoid" id="A0A7L4YPI0"/>
<accession>A0A7L4YPI0</accession>
<dbReference type="GO" id="GO:0046872">
    <property type="term" value="F:metal ion binding"/>
    <property type="evidence" value="ECO:0007669"/>
    <property type="project" value="InterPro"/>
</dbReference>
<dbReference type="KEGG" id="eke:EK0264_09350"/>
<organism evidence="2 3">
    <name type="scientific">Epidermidibacterium keratini</name>
    <dbReference type="NCBI Taxonomy" id="1891644"/>
    <lineage>
        <taxon>Bacteria</taxon>
        <taxon>Bacillati</taxon>
        <taxon>Actinomycetota</taxon>
        <taxon>Actinomycetes</taxon>
        <taxon>Sporichthyales</taxon>
        <taxon>Sporichthyaceae</taxon>
        <taxon>Epidermidibacterium</taxon>
    </lineage>
</organism>
<evidence type="ECO:0000259" key="1">
    <source>
        <dbReference type="Pfam" id="PF11716"/>
    </source>
</evidence>
<dbReference type="AlphaFoldDB" id="A0A7L4YPI0"/>
<name>A0A7L4YPI0_9ACTN</name>
<dbReference type="Pfam" id="PF11716">
    <property type="entry name" value="MDMPI_N"/>
    <property type="match status" value="1"/>
</dbReference>
<evidence type="ECO:0000313" key="2">
    <source>
        <dbReference type="EMBL" id="QHC00467.1"/>
    </source>
</evidence>
<evidence type="ECO:0000313" key="3">
    <source>
        <dbReference type="Proteomes" id="UP000463857"/>
    </source>
</evidence>
<keyword evidence="3" id="KW-1185">Reference proteome</keyword>
<dbReference type="Gene3D" id="1.20.120.450">
    <property type="entry name" value="dinb family like domain"/>
    <property type="match status" value="1"/>
</dbReference>
<dbReference type="NCBIfam" id="TIGR03086">
    <property type="entry name" value="TIGR03086 family metal-binding protein"/>
    <property type="match status" value="1"/>
</dbReference>
<dbReference type="OrthoDB" id="5185819at2"/>
<dbReference type="Proteomes" id="UP000463857">
    <property type="component" value="Chromosome"/>
</dbReference>
<protein>
    <submittedName>
        <fullName evidence="2">TIGR03086 family protein</fullName>
    </submittedName>
</protein>
<proteinExistence type="predicted"/>
<gene>
    <name evidence="2" type="ORF">EK0264_09350</name>
</gene>
<dbReference type="InterPro" id="IPR034660">
    <property type="entry name" value="DinB/YfiT-like"/>
</dbReference>
<dbReference type="NCBIfam" id="TIGR03083">
    <property type="entry name" value="maleylpyruvate isomerase family mycothiol-dependent enzyme"/>
    <property type="match status" value="1"/>
</dbReference>
<dbReference type="RefSeq" id="WP_159544980.1">
    <property type="nucleotide sequence ID" value="NZ_CP047156.1"/>
</dbReference>
<sequence length="183" mass="20249">MIAQTEFDRDALELIDADVAKISDGQLALATPCEGWTVSDLLRHMAFEHELIVATVLGPSITRDDPREEFARSVDRWLVAMDRVGELVYLPRLHRDVPAARVLAVHGLDMIVHRWDLAKSVGIPVETPAALVAHALPIAESVSAPDSPLVNSAYQPRRRARSRDPLDRIVALLGRDPDWSNAL</sequence>